<name>A0A1G5RR30_9FIRM</name>
<dbReference type="EMBL" id="FMWL01000001">
    <property type="protein sequence ID" value="SCZ76533.1"/>
    <property type="molecule type" value="Genomic_DNA"/>
</dbReference>
<dbReference type="SUPFAM" id="SSF89733">
    <property type="entry name" value="L-sulfolactate dehydrogenase-like"/>
    <property type="match status" value="1"/>
</dbReference>
<dbReference type="GO" id="GO:0016491">
    <property type="term" value="F:oxidoreductase activity"/>
    <property type="evidence" value="ECO:0007669"/>
    <property type="project" value="UniProtKB-KW"/>
</dbReference>
<dbReference type="RefSeq" id="WP_092589097.1">
    <property type="nucleotide sequence ID" value="NZ_FMWL01000001.1"/>
</dbReference>
<dbReference type="Gene3D" id="1.10.1530.10">
    <property type="match status" value="1"/>
</dbReference>
<sequence>MRIPYKTMLETFTKILENRSLAPQDAALTAEIMAGNSLDGVYTHGVNRFPRLIQYIDKGYIDIHAKAECIHSAGAFERWNGRLGIGVLNARAAMGRAVEMAKTHGVGVVAMANTNHWMRGGTYGWQAADAGCVGICWTNTQPNMPVWGGMDKKIGNNPFVLAIPRSDGRHVVVDFAMSQFSYGKIEEARLHGKKLPVAGGYDSSGNLTDDPVEIEKTARLLPTGYWKGSSMSIALDLIAALLSAGFTTGEIGRNCEEEYGLSQVFIAIDQGRFNTPEYSDDVIEAVIQDLKSSMPMVPETHPRYPGERDFKVRMEQLENGIEVVPEVWEKILKL</sequence>
<evidence type="ECO:0000313" key="3">
    <source>
        <dbReference type="Proteomes" id="UP000199208"/>
    </source>
</evidence>
<dbReference type="InterPro" id="IPR003767">
    <property type="entry name" value="Malate/L-lactate_DH-like"/>
</dbReference>
<dbReference type="InterPro" id="IPR036111">
    <property type="entry name" value="Mal/L-sulfo/L-lacto_DH-like_sf"/>
</dbReference>
<dbReference type="Pfam" id="PF02615">
    <property type="entry name" value="Ldh_2"/>
    <property type="match status" value="1"/>
</dbReference>
<keyword evidence="1" id="KW-0560">Oxidoreductase</keyword>
<evidence type="ECO:0000256" key="1">
    <source>
        <dbReference type="ARBA" id="ARBA00023002"/>
    </source>
</evidence>
<organism evidence="2 3">
    <name type="scientific">Acidaminobacter hydrogenoformans DSM 2784</name>
    <dbReference type="NCBI Taxonomy" id="1120920"/>
    <lineage>
        <taxon>Bacteria</taxon>
        <taxon>Bacillati</taxon>
        <taxon>Bacillota</taxon>
        <taxon>Clostridia</taxon>
        <taxon>Peptostreptococcales</taxon>
        <taxon>Acidaminobacteraceae</taxon>
        <taxon>Acidaminobacter</taxon>
    </lineage>
</organism>
<reference evidence="2 3" key="1">
    <citation type="submission" date="2016-10" db="EMBL/GenBank/DDBJ databases">
        <authorList>
            <person name="de Groot N.N."/>
        </authorList>
    </citation>
    <scope>NUCLEOTIDE SEQUENCE [LARGE SCALE GENOMIC DNA]</scope>
    <source>
        <strain evidence="2 3">DSM 2784</strain>
    </source>
</reference>
<gene>
    <name evidence="2" type="ORF">SAMN03080599_00288</name>
</gene>
<proteinExistence type="predicted"/>
<keyword evidence="3" id="KW-1185">Reference proteome</keyword>
<accession>A0A1G5RR30</accession>
<dbReference type="STRING" id="1120920.SAMN03080599_00288"/>
<dbReference type="Gene3D" id="3.30.1370.60">
    <property type="entry name" value="Hypothetical oxidoreductase yiak, domain 2"/>
    <property type="match status" value="1"/>
</dbReference>
<dbReference type="NCBIfam" id="NF009750">
    <property type="entry name" value="PRK13260.1"/>
    <property type="match status" value="1"/>
</dbReference>
<dbReference type="Proteomes" id="UP000199208">
    <property type="component" value="Unassembled WGS sequence"/>
</dbReference>
<dbReference type="InterPro" id="IPR043144">
    <property type="entry name" value="Mal/L-sulf/L-lact_DH-like_ah"/>
</dbReference>
<dbReference type="InterPro" id="IPR043143">
    <property type="entry name" value="Mal/L-sulf/L-lact_DH-like_NADP"/>
</dbReference>
<dbReference type="AlphaFoldDB" id="A0A1G5RR30"/>
<dbReference type="PANTHER" id="PTHR11091">
    <property type="entry name" value="OXIDOREDUCTASE-RELATED"/>
    <property type="match status" value="1"/>
</dbReference>
<evidence type="ECO:0000313" key="2">
    <source>
        <dbReference type="EMBL" id="SCZ76533.1"/>
    </source>
</evidence>
<dbReference type="OrthoDB" id="9769447at2"/>
<dbReference type="PANTHER" id="PTHR11091:SF3">
    <property type="entry name" value="2,3-DIKETO-L-GULONATE REDUCTASE"/>
    <property type="match status" value="1"/>
</dbReference>
<protein>
    <submittedName>
        <fullName evidence="2">3-dehydro-L-gulonate 2-dehydrogenase</fullName>
    </submittedName>
</protein>